<feature type="region of interest" description="Disordered" evidence="7">
    <location>
        <begin position="1"/>
        <end position="30"/>
    </location>
</feature>
<comment type="similarity">
    <text evidence="2">Belongs to the major facilitator superfamily. TCR/Tet family.</text>
</comment>
<dbReference type="GO" id="GO:0003677">
    <property type="term" value="F:DNA binding"/>
    <property type="evidence" value="ECO:0007669"/>
    <property type="project" value="InterPro"/>
</dbReference>
<evidence type="ECO:0000256" key="6">
    <source>
        <dbReference type="ARBA" id="ARBA00023242"/>
    </source>
</evidence>
<dbReference type="Pfam" id="PF04082">
    <property type="entry name" value="Fungal_trans"/>
    <property type="match status" value="1"/>
</dbReference>
<feature type="region of interest" description="Disordered" evidence="7">
    <location>
        <begin position="1066"/>
        <end position="1086"/>
    </location>
</feature>
<feature type="transmembrane region" description="Helical" evidence="8">
    <location>
        <begin position="289"/>
        <end position="310"/>
    </location>
</feature>
<feature type="transmembrane region" description="Helical" evidence="8">
    <location>
        <begin position="358"/>
        <end position="384"/>
    </location>
</feature>
<dbReference type="InterPro" id="IPR011701">
    <property type="entry name" value="MFS"/>
</dbReference>
<proteinExistence type="inferred from homology"/>
<feature type="transmembrane region" description="Helical" evidence="8">
    <location>
        <begin position="423"/>
        <end position="441"/>
    </location>
</feature>
<evidence type="ECO:0000256" key="2">
    <source>
        <dbReference type="ARBA" id="ARBA00007520"/>
    </source>
</evidence>
<evidence type="ECO:0000256" key="4">
    <source>
        <dbReference type="ARBA" id="ARBA00022989"/>
    </source>
</evidence>
<feature type="transmembrane region" description="Helical" evidence="8">
    <location>
        <begin position="184"/>
        <end position="206"/>
    </location>
</feature>
<keyword evidence="6" id="KW-0539">Nucleus</keyword>
<protein>
    <recommendedName>
        <fullName evidence="9">Major facilitator superfamily (MFS) profile domain-containing protein</fullName>
    </recommendedName>
</protein>
<dbReference type="EMBL" id="WNWS01000256">
    <property type="protein sequence ID" value="KAE9972928.1"/>
    <property type="molecule type" value="Genomic_DNA"/>
</dbReference>
<keyword evidence="5 8" id="KW-0472">Membrane</keyword>
<feature type="transmembrane region" description="Helical" evidence="8">
    <location>
        <begin position="396"/>
        <end position="416"/>
    </location>
</feature>
<name>A0A8H3UNT3_VENIN</name>
<dbReference type="GO" id="GO:0005886">
    <property type="term" value="C:plasma membrane"/>
    <property type="evidence" value="ECO:0007669"/>
    <property type="project" value="TreeGrafter"/>
</dbReference>
<feature type="transmembrane region" description="Helical" evidence="8">
    <location>
        <begin position="316"/>
        <end position="337"/>
    </location>
</feature>
<sequence>MDPNMENVDNNSHTEHTASTQPRQTTSEGMVDRVDCANTDAITAKNRQDATDKAMDIAVIEKDTPPTTSTAETDTGVATGDSPEYLAGSKLFLAISAITLVIFLMMLEMSIIVTAIPRITSDFHSLSDVGWYGDVFLITSSALQPLTGKLYQQFSSKFTFLSFLFLFELGSVLCGAALNSNMLIIGRAVAGLGGSGLISGALTIVAASIPMHKRPAMLGVIMSISQIGVISGPLVGGVLTQYASWRWCFYINLPIGGIAALLIFLIHIPENIVAATAEKQTVKSVLSKLDLVGFSLFAPFTVMLLMALQWGGQKYAWSSATIIGLLCGGMSTLLAFLAWEWYIGENAMIPISMIRKRVVWSSCLVTGFFFGSLLLFSYYLPIYFQTIKGASPTMSGVYMLPGILTQMIAAVVSGVLVGKLGYYTPWAIGSGVVVTIGAGLMSTLTPSSPNANWIGYQILVGLGRGCGIQMPIVACQNVLPAAQIPVGMAIVTFAQQLGGGLFLAFGQLVFNHGLVEGLGKFAPGVDAEKIIKAGATAVRDVVSRADLRDVLEAYTLGVRECFYLAVGCSAVTVFASFGMGFGTVKKAECDTYRPCSLCKRANVECVPRQPDARHVRKKARIHGPESTPRPTQQSPRSSAIDGTEKANSSVAAQIPSPRSPNHPRYLTRAESMESISVVDYAEAESTMGITRKIFQLGNGRLATKTTSAIPDGNLSLDVPSPPKQQYRKAIASILGCNLPSMSIMKMLVEEYFASIHWFSLVIYEPKFRAQFSSIADGLADPSQKGFLFLLSIVLAMAAWYRSNRFEGESKDEWLNWKNALLANIESHMIELMDQTSLSAVQTFILAGSYYVYHGRPNLSLSLLGVTLRTAQAIGLHRDPQRGSFEDREERKRTWWTIYTWDRFASITYGRPLGINDDHCSVTMPEDVLESPHFIDSHDKNADTSICYSSYQRELNKLYVLASPFIEIIFGIRTSQSTSLAQRAKYHRLVSEVSIRIDRWKQTLPAHLAVEFNHDIALDSAMCVKVHRLQALALGLTFDSLVIILHRPFLAQQVDLLSHTSPSSIQQITTPTNLPPTTTNPGAPTTGDHVEIPHLSGVSSAEHWWNAAVRTSKITELPQLAQLATDSHLVAFLAINLFNCAVVMVVCALSDLLSNRAQEAKRYITRIYRLQEILGKCSTLPMQSSTVLRDLIRMLLQQEEAAMLASLGDYDHNSTSDAPLPTGPTAIRTVEDTLRVPLHGFGNVGNLTSEPDHMADHSGSSESLRLNESLVSVQRAVFPISRDGSEHQHSELGWTSLEPTADNPEGLDMSVHGFDVNQLQNPAYDEDGVGNPMYWIWENMNGPTNWP</sequence>
<feature type="transmembrane region" description="Helical" evidence="8">
    <location>
        <begin position="218"/>
        <end position="243"/>
    </location>
</feature>
<feature type="transmembrane region" description="Helical" evidence="8">
    <location>
        <begin position="249"/>
        <end position="268"/>
    </location>
</feature>
<evidence type="ECO:0000256" key="3">
    <source>
        <dbReference type="ARBA" id="ARBA00022692"/>
    </source>
</evidence>
<dbReference type="PANTHER" id="PTHR23501">
    <property type="entry name" value="MAJOR FACILITATOR SUPERFAMILY"/>
    <property type="match status" value="1"/>
</dbReference>
<organism evidence="10 11">
    <name type="scientific">Venturia inaequalis</name>
    <name type="common">Apple scab fungus</name>
    <dbReference type="NCBI Taxonomy" id="5025"/>
    <lineage>
        <taxon>Eukaryota</taxon>
        <taxon>Fungi</taxon>
        <taxon>Dikarya</taxon>
        <taxon>Ascomycota</taxon>
        <taxon>Pezizomycotina</taxon>
        <taxon>Dothideomycetes</taxon>
        <taxon>Pleosporomycetidae</taxon>
        <taxon>Venturiales</taxon>
        <taxon>Venturiaceae</taxon>
        <taxon>Venturia</taxon>
    </lineage>
</organism>
<comment type="caution">
    <text evidence="10">The sequence shown here is derived from an EMBL/GenBank/DDBJ whole genome shotgun (WGS) entry which is preliminary data.</text>
</comment>
<feature type="compositionally biased region" description="Low complexity" evidence="7">
    <location>
        <begin position="1068"/>
        <end position="1086"/>
    </location>
</feature>
<dbReference type="SMART" id="SM00906">
    <property type="entry name" value="Fungal_trans"/>
    <property type="match status" value="1"/>
</dbReference>
<dbReference type="CDD" id="cd17502">
    <property type="entry name" value="MFS_Azr1_MDR_like"/>
    <property type="match status" value="1"/>
</dbReference>
<dbReference type="PANTHER" id="PTHR23501:SF193">
    <property type="entry name" value="MULTIDRUG TRANSPORTER, PUTATIVE (AFU_ORTHOLOGUE AFUA_8G00940)-RELATED"/>
    <property type="match status" value="1"/>
</dbReference>
<feature type="transmembrane region" description="Helical" evidence="8">
    <location>
        <begin position="486"/>
        <end position="510"/>
    </location>
</feature>
<keyword evidence="3 8" id="KW-0812">Transmembrane</keyword>
<dbReference type="GO" id="GO:0008270">
    <property type="term" value="F:zinc ion binding"/>
    <property type="evidence" value="ECO:0007669"/>
    <property type="project" value="InterPro"/>
</dbReference>
<dbReference type="Proteomes" id="UP000447873">
    <property type="component" value="Unassembled WGS sequence"/>
</dbReference>
<feature type="transmembrane region" description="Helical" evidence="8">
    <location>
        <begin position="562"/>
        <end position="584"/>
    </location>
</feature>
<dbReference type="Gene3D" id="1.20.1250.20">
    <property type="entry name" value="MFS general substrate transporter like domains"/>
    <property type="match status" value="2"/>
</dbReference>
<evidence type="ECO:0000313" key="11">
    <source>
        <dbReference type="Proteomes" id="UP000447873"/>
    </source>
</evidence>
<evidence type="ECO:0000256" key="7">
    <source>
        <dbReference type="SAM" id="MobiDB-lite"/>
    </source>
</evidence>
<feature type="compositionally biased region" description="Polar residues" evidence="7">
    <location>
        <begin position="7"/>
        <end position="28"/>
    </location>
</feature>
<dbReference type="InterPro" id="IPR020846">
    <property type="entry name" value="MFS_dom"/>
</dbReference>
<evidence type="ECO:0000256" key="5">
    <source>
        <dbReference type="ARBA" id="ARBA00023136"/>
    </source>
</evidence>
<accession>A0A8H3UNT3</accession>
<keyword evidence="4 8" id="KW-1133">Transmembrane helix</keyword>
<evidence type="ECO:0000313" key="10">
    <source>
        <dbReference type="EMBL" id="KAE9972928.1"/>
    </source>
</evidence>
<comment type="subcellular location">
    <subcellularLocation>
        <location evidence="1">Membrane</location>
        <topology evidence="1">Multi-pass membrane protein</topology>
    </subcellularLocation>
</comment>
<feature type="transmembrane region" description="Helical" evidence="8">
    <location>
        <begin position="91"/>
        <end position="117"/>
    </location>
</feature>
<feature type="domain" description="Major facilitator superfamily (MFS) profile" evidence="9">
    <location>
        <begin position="94"/>
        <end position="584"/>
    </location>
</feature>
<dbReference type="PROSITE" id="PS50850">
    <property type="entry name" value="MFS"/>
    <property type="match status" value="1"/>
</dbReference>
<evidence type="ECO:0000256" key="1">
    <source>
        <dbReference type="ARBA" id="ARBA00004141"/>
    </source>
</evidence>
<gene>
    <name evidence="10" type="ORF">EG328_004696</name>
</gene>
<dbReference type="InterPro" id="IPR007219">
    <property type="entry name" value="XnlR_reg_dom"/>
</dbReference>
<dbReference type="Pfam" id="PF07690">
    <property type="entry name" value="MFS_1"/>
    <property type="match status" value="1"/>
</dbReference>
<dbReference type="InterPro" id="IPR036259">
    <property type="entry name" value="MFS_trans_sf"/>
</dbReference>
<dbReference type="FunFam" id="1.20.1250.20:FF:000196">
    <property type="entry name" value="MFS toxin efflux pump (AflT)"/>
    <property type="match status" value="1"/>
</dbReference>
<dbReference type="GO" id="GO:0022857">
    <property type="term" value="F:transmembrane transporter activity"/>
    <property type="evidence" value="ECO:0007669"/>
    <property type="project" value="InterPro"/>
</dbReference>
<evidence type="ECO:0000256" key="8">
    <source>
        <dbReference type="SAM" id="Phobius"/>
    </source>
</evidence>
<feature type="compositionally biased region" description="Polar residues" evidence="7">
    <location>
        <begin position="628"/>
        <end position="637"/>
    </location>
</feature>
<dbReference type="GO" id="GO:0006351">
    <property type="term" value="P:DNA-templated transcription"/>
    <property type="evidence" value="ECO:0007669"/>
    <property type="project" value="InterPro"/>
</dbReference>
<dbReference type="SUPFAM" id="SSF103473">
    <property type="entry name" value="MFS general substrate transporter"/>
    <property type="match status" value="1"/>
</dbReference>
<dbReference type="CDD" id="cd12148">
    <property type="entry name" value="fungal_TF_MHR"/>
    <property type="match status" value="1"/>
</dbReference>
<evidence type="ECO:0000259" key="9">
    <source>
        <dbReference type="PROSITE" id="PS50850"/>
    </source>
</evidence>
<feature type="region of interest" description="Disordered" evidence="7">
    <location>
        <begin position="612"/>
        <end position="664"/>
    </location>
</feature>
<reference evidence="10 11" key="1">
    <citation type="submission" date="2018-12" db="EMBL/GenBank/DDBJ databases">
        <title>Venturia inaequalis Genome Resource.</title>
        <authorList>
            <person name="Lichtner F.J."/>
        </authorList>
    </citation>
    <scope>NUCLEOTIDE SEQUENCE [LARGE SCALE GENOMIC DNA]</scope>
    <source>
        <strain evidence="10 11">120213</strain>
    </source>
</reference>
<feature type="transmembrane region" description="Helical" evidence="8">
    <location>
        <begin position="158"/>
        <end position="178"/>
    </location>
</feature>